<dbReference type="GO" id="GO:0015074">
    <property type="term" value="P:DNA integration"/>
    <property type="evidence" value="ECO:0007669"/>
    <property type="project" value="InterPro"/>
</dbReference>
<gene>
    <name evidence="4" type="ORF">EKH77_26890</name>
</gene>
<protein>
    <submittedName>
        <fullName evidence="4">Site-specific integrase</fullName>
    </submittedName>
</protein>
<dbReference type="SUPFAM" id="SSF56349">
    <property type="entry name" value="DNA breaking-rejoining enzymes"/>
    <property type="match status" value="1"/>
</dbReference>
<organism evidence="4 5">
    <name type="scientific">Streptomyces luteoverticillatus</name>
    <name type="common">Streptoverticillium luteoverticillatus</name>
    <dbReference type="NCBI Taxonomy" id="66425"/>
    <lineage>
        <taxon>Bacteria</taxon>
        <taxon>Bacillati</taxon>
        <taxon>Actinomycetota</taxon>
        <taxon>Actinomycetes</taxon>
        <taxon>Kitasatosporales</taxon>
        <taxon>Streptomycetaceae</taxon>
        <taxon>Streptomyces</taxon>
    </lineage>
</organism>
<dbReference type="OrthoDB" id="8421690at2"/>
<dbReference type="AlphaFoldDB" id="A0A3S9PPW1"/>
<keyword evidence="5" id="KW-1185">Reference proteome</keyword>
<dbReference type="EMBL" id="CP034587">
    <property type="protein sequence ID" value="AZQ74353.1"/>
    <property type="molecule type" value="Genomic_DNA"/>
</dbReference>
<dbReference type="GO" id="GO:0006310">
    <property type="term" value="P:DNA recombination"/>
    <property type="evidence" value="ECO:0007669"/>
    <property type="project" value="UniProtKB-KW"/>
</dbReference>
<dbReference type="PROSITE" id="PS51898">
    <property type="entry name" value="TYR_RECOMBINASE"/>
    <property type="match status" value="1"/>
</dbReference>
<feature type="domain" description="Tyr recombinase" evidence="3">
    <location>
        <begin position="1"/>
        <end position="75"/>
    </location>
</feature>
<sequence length="234" mass="25559">MSYPWFHKAFRAWVDTLDIAHCVPHQARHTLATNLLKAGANLAHIKRYLGQVSERMAEHYTHIANPDPRLNDALNAVWGTGPGSAEPGFVLSGDEPMSREQAMALSIDLTRRSTPAEGGFCTFQPVVSGDSCPWKLDGHNCDKFVLSGADLVYWHRKREQWRTLAERFAAGFGNTYYSSRRTGAVSGLGPVINARAAACSTMSLCHIRPSRFSTSSSTVWPSGGTPTSARHGAS</sequence>
<evidence type="ECO:0000313" key="4">
    <source>
        <dbReference type="EMBL" id="AZQ74353.1"/>
    </source>
</evidence>
<feature type="compositionally biased region" description="Polar residues" evidence="2">
    <location>
        <begin position="212"/>
        <end position="228"/>
    </location>
</feature>
<dbReference type="CDD" id="cd00397">
    <property type="entry name" value="DNA_BRE_C"/>
    <property type="match status" value="1"/>
</dbReference>
<keyword evidence="1" id="KW-0233">DNA recombination</keyword>
<dbReference type="Pfam" id="PF00589">
    <property type="entry name" value="Phage_integrase"/>
    <property type="match status" value="1"/>
</dbReference>
<dbReference type="Gene3D" id="1.10.443.10">
    <property type="entry name" value="Intergrase catalytic core"/>
    <property type="match status" value="1"/>
</dbReference>
<evidence type="ECO:0000259" key="3">
    <source>
        <dbReference type="PROSITE" id="PS51898"/>
    </source>
</evidence>
<evidence type="ECO:0000256" key="1">
    <source>
        <dbReference type="ARBA" id="ARBA00023172"/>
    </source>
</evidence>
<dbReference type="InterPro" id="IPR011010">
    <property type="entry name" value="DNA_brk_join_enz"/>
</dbReference>
<name>A0A3S9PPW1_STRLT</name>
<accession>A0A3S9PPW1</accession>
<reference evidence="4 5" key="1">
    <citation type="submission" date="2018-12" db="EMBL/GenBank/DDBJ databases">
        <title>The whole draft genome of Streptomyce luteoverticillatus CGMCC 15060.</title>
        <authorList>
            <person name="Feng Z."/>
            <person name="Chen G."/>
            <person name="Zhang J."/>
            <person name="Zhu H."/>
            <person name="Yu X."/>
            <person name="Zhang W."/>
            <person name="Zhang X."/>
        </authorList>
    </citation>
    <scope>NUCLEOTIDE SEQUENCE [LARGE SCALE GENOMIC DNA]</scope>
    <source>
        <strain evidence="4 5">CGMCC 15060</strain>
    </source>
</reference>
<evidence type="ECO:0000313" key="5">
    <source>
        <dbReference type="Proteomes" id="UP000267900"/>
    </source>
</evidence>
<dbReference type="InterPro" id="IPR013762">
    <property type="entry name" value="Integrase-like_cat_sf"/>
</dbReference>
<dbReference type="InterPro" id="IPR002104">
    <property type="entry name" value="Integrase_catalytic"/>
</dbReference>
<proteinExistence type="predicted"/>
<dbReference type="Proteomes" id="UP000267900">
    <property type="component" value="Chromosome"/>
</dbReference>
<feature type="region of interest" description="Disordered" evidence="2">
    <location>
        <begin position="212"/>
        <end position="234"/>
    </location>
</feature>
<evidence type="ECO:0000256" key="2">
    <source>
        <dbReference type="SAM" id="MobiDB-lite"/>
    </source>
</evidence>
<dbReference type="RefSeq" id="WP_126916856.1">
    <property type="nucleotide sequence ID" value="NZ_CP034587.1"/>
</dbReference>
<dbReference type="GO" id="GO:0003677">
    <property type="term" value="F:DNA binding"/>
    <property type="evidence" value="ECO:0007669"/>
    <property type="project" value="InterPro"/>
</dbReference>